<dbReference type="PANTHER" id="PTHR46162:SF57">
    <property type="entry name" value="MEPRIN AND TRAF HOMOLOGY DOMAIN-CONTAINING PROTEIN _ MATH DOMAIN-CONTAINING PROTEIN"/>
    <property type="match status" value="1"/>
</dbReference>
<evidence type="ECO:0000256" key="3">
    <source>
        <dbReference type="ARBA" id="ARBA00022777"/>
    </source>
</evidence>
<organism evidence="6 7">
    <name type="scientific">Capsicum baccatum</name>
    <name type="common">Peruvian pepper</name>
    <dbReference type="NCBI Taxonomy" id="33114"/>
    <lineage>
        <taxon>Eukaryota</taxon>
        <taxon>Viridiplantae</taxon>
        <taxon>Streptophyta</taxon>
        <taxon>Embryophyta</taxon>
        <taxon>Tracheophyta</taxon>
        <taxon>Spermatophyta</taxon>
        <taxon>Magnoliopsida</taxon>
        <taxon>eudicotyledons</taxon>
        <taxon>Gunneridae</taxon>
        <taxon>Pentapetalae</taxon>
        <taxon>asterids</taxon>
        <taxon>lamiids</taxon>
        <taxon>Solanales</taxon>
        <taxon>Solanaceae</taxon>
        <taxon>Solanoideae</taxon>
        <taxon>Capsiceae</taxon>
        <taxon>Capsicum</taxon>
    </lineage>
</organism>
<feature type="domain" description="MATH" evidence="5">
    <location>
        <begin position="53"/>
        <end position="161"/>
    </location>
</feature>
<name>A0A2G2WD11_CAPBA</name>
<evidence type="ECO:0000256" key="2">
    <source>
        <dbReference type="ARBA" id="ARBA00022741"/>
    </source>
</evidence>
<dbReference type="Pfam" id="PF22486">
    <property type="entry name" value="MATH_2"/>
    <property type="match status" value="2"/>
</dbReference>
<dbReference type="SUPFAM" id="SSF57716">
    <property type="entry name" value="Glucocorticoid receptor-like (DNA-binding domain)"/>
    <property type="match status" value="1"/>
</dbReference>
<dbReference type="OrthoDB" id="1743416at2759"/>
<evidence type="ECO:0000256" key="4">
    <source>
        <dbReference type="ARBA" id="ARBA00022840"/>
    </source>
</evidence>
<keyword evidence="2" id="KW-0547">Nucleotide-binding</keyword>
<dbReference type="InterPro" id="IPR008974">
    <property type="entry name" value="TRAF-like"/>
</dbReference>
<keyword evidence="1" id="KW-0808">Transferase</keyword>
<proteinExistence type="predicted"/>
<keyword evidence="4" id="KW-0067">ATP-binding</keyword>
<dbReference type="CDD" id="cd00121">
    <property type="entry name" value="MATH"/>
    <property type="match status" value="2"/>
</dbReference>
<dbReference type="GO" id="GO:0004797">
    <property type="term" value="F:thymidine kinase activity"/>
    <property type="evidence" value="ECO:0007669"/>
    <property type="project" value="InterPro"/>
</dbReference>
<keyword evidence="3" id="KW-0418">Kinase</keyword>
<dbReference type="Gene3D" id="2.60.210.10">
    <property type="entry name" value="Apoptosis, Tumor Necrosis Factor Receptor Associated Protein 2, Chain A"/>
    <property type="match status" value="3"/>
</dbReference>
<comment type="caution">
    <text evidence="6">The sequence shown here is derived from an EMBL/GenBank/DDBJ whole genome shotgun (WGS) entry which is preliminary data.</text>
</comment>
<dbReference type="EMBL" id="MLFT02000007">
    <property type="protein sequence ID" value="PHT43059.1"/>
    <property type="molecule type" value="Genomic_DNA"/>
</dbReference>
<gene>
    <name evidence="6" type="ORF">CQW23_17084</name>
</gene>
<protein>
    <recommendedName>
        <fullName evidence="5">MATH domain-containing protein</fullName>
    </recommendedName>
</protein>
<dbReference type="Gene3D" id="3.30.60.20">
    <property type="match status" value="1"/>
</dbReference>
<dbReference type="SUPFAM" id="SSF49599">
    <property type="entry name" value="TRAF domain-like"/>
    <property type="match status" value="2"/>
</dbReference>
<evidence type="ECO:0000313" key="7">
    <source>
        <dbReference type="Proteomes" id="UP000224567"/>
    </source>
</evidence>
<evidence type="ECO:0000259" key="5">
    <source>
        <dbReference type="PROSITE" id="PS50144"/>
    </source>
</evidence>
<dbReference type="Proteomes" id="UP000224567">
    <property type="component" value="Unassembled WGS sequence"/>
</dbReference>
<dbReference type="PROSITE" id="PS50144">
    <property type="entry name" value="MATH"/>
    <property type="match status" value="1"/>
</dbReference>
<evidence type="ECO:0000256" key="1">
    <source>
        <dbReference type="ARBA" id="ARBA00022679"/>
    </source>
</evidence>
<dbReference type="PANTHER" id="PTHR46162">
    <property type="entry name" value="TRAF-LIKE FAMILY PROTEIN"/>
    <property type="match status" value="1"/>
</dbReference>
<dbReference type="STRING" id="33114.A0A2G2WD11"/>
<dbReference type="InterPro" id="IPR002083">
    <property type="entry name" value="MATH/TRAF_dom"/>
</dbReference>
<accession>A0A2G2WD11</accession>
<dbReference type="GO" id="GO:0005524">
    <property type="term" value="F:ATP binding"/>
    <property type="evidence" value="ECO:0007669"/>
    <property type="project" value="UniProtKB-KW"/>
</dbReference>
<dbReference type="Pfam" id="PF00265">
    <property type="entry name" value="TK"/>
    <property type="match status" value="1"/>
</dbReference>
<keyword evidence="7" id="KW-1185">Reference proteome</keyword>
<sequence>MGTIRIVISVATSKGWDIFHMDVSNVFLQGDLYEKVHMSLPQEVTVEVREASPAHHLLKIESFSLPSESGINKIESNEFEAGGYKWKMIIYPDGNTLENGSGHISTDFSLSGTNSLPSGKMQCFQPVKSLWGFPKFLPHKTFNDASNGNLVDDKCAFGAEIWKLLLYPKGNAKNKGCYISIYLYSAKDFDDHQKMKANCSINLRDQINGESKNRSYRFPSLERSVLFLLQYFDVLNFTARCELCGECASFNLRETEERMMELIARAKVYIPMCHKHYVSRQVVKEAVKSVLES</sequence>
<reference evidence="7" key="2">
    <citation type="journal article" date="2017" name="J. Anim. Genet.">
        <title>Multiple reference genome sequences of hot pepper reveal the massive evolution of plant disease resistance genes by retroduplication.</title>
        <authorList>
            <person name="Kim S."/>
            <person name="Park J."/>
            <person name="Yeom S.-I."/>
            <person name="Kim Y.-M."/>
            <person name="Seo E."/>
            <person name="Kim K.-T."/>
            <person name="Kim M.-S."/>
            <person name="Lee J.M."/>
            <person name="Cheong K."/>
            <person name="Shin H.-S."/>
            <person name="Kim S.-B."/>
            <person name="Han K."/>
            <person name="Lee J."/>
            <person name="Park M."/>
            <person name="Lee H.-A."/>
            <person name="Lee H.-Y."/>
            <person name="Lee Y."/>
            <person name="Oh S."/>
            <person name="Lee J.H."/>
            <person name="Choi E."/>
            <person name="Choi E."/>
            <person name="Lee S.E."/>
            <person name="Jeon J."/>
            <person name="Kim H."/>
            <person name="Choi G."/>
            <person name="Song H."/>
            <person name="Lee J."/>
            <person name="Lee S.-C."/>
            <person name="Kwon J.-K."/>
            <person name="Lee H.-Y."/>
            <person name="Koo N."/>
            <person name="Hong Y."/>
            <person name="Kim R.W."/>
            <person name="Kang W.-H."/>
            <person name="Huh J.H."/>
            <person name="Kang B.-C."/>
            <person name="Yang T.-J."/>
            <person name="Lee Y.-H."/>
            <person name="Bennetzen J.L."/>
            <person name="Choi D."/>
        </authorList>
    </citation>
    <scope>NUCLEOTIDE SEQUENCE [LARGE SCALE GENOMIC DNA]</scope>
    <source>
        <strain evidence="7">cv. PBC81</strain>
    </source>
</reference>
<dbReference type="InterPro" id="IPR001267">
    <property type="entry name" value="Thymidine_kinase"/>
</dbReference>
<dbReference type="AlphaFoldDB" id="A0A2G2WD11"/>
<evidence type="ECO:0000313" key="6">
    <source>
        <dbReference type="EMBL" id="PHT43059.1"/>
    </source>
</evidence>
<reference evidence="6 7" key="1">
    <citation type="journal article" date="2017" name="Genome Biol.">
        <title>New reference genome sequences of hot pepper reveal the massive evolution of plant disease-resistance genes by retroduplication.</title>
        <authorList>
            <person name="Kim S."/>
            <person name="Park J."/>
            <person name="Yeom S.I."/>
            <person name="Kim Y.M."/>
            <person name="Seo E."/>
            <person name="Kim K.T."/>
            <person name="Kim M.S."/>
            <person name="Lee J.M."/>
            <person name="Cheong K."/>
            <person name="Shin H.S."/>
            <person name="Kim S.B."/>
            <person name="Han K."/>
            <person name="Lee J."/>
            <person name="Park M."/>
            <person name="Lee H.A."/>
            <person name="Lee H.Y."/>
            <person name="Lee Y."/>
            <person name="Oh S."/>
            <person name="Lee J.H."/>
            <person name="Choi E."/>
            <person name="Choi E."/>
            <person name="Lee S.E."/>
            <person name="Jeon J."/>
            <person name="Kim H."/>
            <person name="Choi G."/>
            <person name="Song H."/>
            <person name="Lee J."/>
            <person name="Lee S.C."/>
            <person name="Kwon J.K."/>
            <person name="Lee H.Y."/>
            <person name="Koo N."/>
            <person name="Hong Y."/>
            <person name="Kim R.W."/>
            <person name="Kang W.H."/>
            <person name="Huh J.H."/>
            <person name="Kang B.C."/>
            <person name="Yang T.J."/>
            <person name="Lee Y.H."/>
            <person name="Bennetzen J.L."/>
            <person name="Choi D."/>
        </authorList>
    </citation>
    <scope>NUCLEOTIDE SEQUENCE [LARGE SCALE GENOMIC DNA]</scope>
    <source>
        <strain evidence="7">cv. PBC81</strain>
    </source>
</reference>